<accession>A0A267E1Y2</accession>
<evidence type="ECO:0000256" key="3">
    <source>
        <dbReference type="ARBA" id="ARBA00025768"/>
    </source>
</evidence>
<dbReference type="Pfam" id="PF08433">
    <property type="entry name" value="KTI12"/>
    <property type="match status" value="1"/>
</dbReference>
<evidence type="ECO:0000313" key="6">
    <source>
        <dbReference type="Proteomes" id="UP000215902"/>
    </source>
</evidence>
<keyword evidence="6" id="KW-1185">Reference proteome</keyword>
<reference evidence="5 6" key="1">
    <citation type="submission" date="2017-06" db="EMBL/GenBank/DDBJ databases">
        <title>A platform for efficient transgenesis in Macrostomum lignano, a flatworm model organism for stem cell research.</title>
        <authorList>
            <person name="Berezikov E."/>
        </authorList>
    </citation>
    <scope>NUCLEOTIDE SEQUENCE [LARGE SCALE GENOMIC DNA]</scope>
    <source>
        <strain evidence="5">DV1</strain>
        <tissue evidence="5">Whole organism</tissue>
    </source>
</reference>
<sequence length="289" mass="31790">PLVLLCGLPSSGKSTRARQLIEYLSVKFPDRRVSLIDESICVSGSTTAGAAVKTAIYAGAAAEKEARSCLKSETEQRLAASPTDVVILDSLNYIKGYRYELYCSVKHLRHTQCLIHCDVSPETAKSWNAQRPVEDRYPEDLFDQLCARFEEPNATNRWDSPLVLAPNAEPLLCSNVCQALFNRAPDRPNQSTQSRPSAASDFLPNFDAATRDVMQRVMAAQTGALPGDELIIAGCKRRLIYTRQLTMGELQRCRKQFLTGLRSRPATAAAATDAAAVTELFVDYLNSAL</sequence>
<protein>
    <recommendedName>
        <fullName evidence="4">Protein KTI12 homolog</fullName>
    </recommendedName>
</protein>
<gene>
    <name evidence="5" type="ORF">BOX15_Mlig019088g1</name>
</gene>
<keyword evidence="1" id="KW-0547">Nucleotide-binding</keyword>
<dbReference type="Gene3D" id="3.40.50.300">
    <property type="entry name" value="P-loop containing nucleotide triphosphate hydrolases"/>
    <property type="match status" value="1"/>
</dbReference>
<comment type="caution">
    <text evidence="5">The sequence shown here is derived from an EMBL/GenBank/DDBJ whole genome shotgun (WGS) entry which is preliminary data.</text>
</comment>
<dbReference type="GO" id="GO:0005524">
    <property type="term" value="F:ATP binding"/>
    <property type="evidence" value="ECO:0007669"/>
    <property type="project" value="UniProtKB-KW"/>
</dbReference>
<organism evidence="5 6">
    <name type="scientific">Macrostomum lignano</name>
    <dbReference type="NCBI Taxonomy" id="282301"/>
    <lineage>
        <taxon>Eukaryota</taxon>
        <taxon>Metazoa</taxon>
        <taxon>Spiralia</taxon>
        <taxon>Lophotrochozoa</taxon>
        <taxon>Platyhelminthes</taxon>
        <taxon>Rhabditophora</taxon>
        <taxon>Macrostomorpha</taxon>
        <taxon>Macrostomida</taxon>
        <taxon>Macrostomidae</taxon>
        <taxon>Macrostomum</taxon>
    </lineage>
</organism>
<evidence type="ECO:0000313" key="5">
    <source>
        <dbReference type="EMBL" id="PAA54849.1"/>
    </source>
</evidence>
<dbReference type="Proteomes" id="UP000215902">
    <property type="component" value="Unassembled WGS sequence"/>
</dbReference>
<keyword evidence="2" id="KW-0067">ATP-binding</keyword>
<evidence type="ECO:0000256" key="4">
    <source>
        <dbReference type="ARBA" id="ARBA00026170"/>
    </source>
</evidence>
<dbReference type="OrthoDB" id="9972657at2759"/>
<name>A0A267E1Y2_9PLAT</name>
<proteinExistence type="inferred from homology"/>
<dbReference type="PANTHER" id="PTHR12435">
    <property type="match status" value="1"/>
</dbReference>
<evidence type="ECO:0000256" key="1">
    <source>
        <dbReference type="ARBA" id="ARBA00022741"/>
    </source>
</evidence>
<feature type="non-terminal residue" evidence="5">
    <location>
        <position position="1"/>
    </location>
</feature>
<dbReference type="SUPFAM" id="SSF52540">
    <property type="entry name" value="P-loop containing nucleoside triphosphate hydrolases"/>
    <property type="match status" value="1"/>
</dbReference>
<comment type="similarity">
    <text evidence="3">Belongs to the KTI12 family.</text>
</comment>
<dbReference type="EMBL" id="NIVC01002851">
    <property type="protein sequence ID" value="PAA54849.1"/>
    <property type="molecule type" value="Genomic_DNA"/>
</dbReference>
<evidence type="ECO:0000256" key="2">
    <source>
        <dbReference type="ARBA" id="ARBA00022840"/>
    </source>
</evidence>
<dbReference type="InterPro" id="IPR027417">
    <property type="entry name" value="P-loop_NTPase"/>
</dbReference>
<dbReference type="AlphaFoldDB" id="A0A267E1Y2"/>
<dbReference type="InterPro" id="IPR013641">
    <property type="entry name" value="KTI12/PSTK"/>
</dbReference>
<dbReference type="STRING" id="282301.A0A267E1Y2"/>